<dbReference type="RefSeq" id="WP_084983520.1">
    <property type="nucleotide sequence ID" value="NZ_CBCSCF010000001.1"/>
</dbReference>
<dbReference type="EMBL" id="JADMKS010000006">
    <property type="protein sequence ID" value="MBF6638106.1"/>
    <property type="molecule type" value="Genomic_DNA"/>
</dbReference>
<dbReference type="PANTHER" id="PTHR43540:SF14">
    <property type="entry name" value="ISOCHORISMATASE"/>
    <property type="match status" value="1"/>
</dbReference>
<name>A0AA40X3N6_9GAMM</name>
<dbReference type="Proteomes" id="UP000192722">
    <property type="component" value="Unassembled WGS sequence"/>
</dbReference>
<sequence>MQENTSSNQALLVIDMQIGQCSLEPLPFGREALLSNINQLIDHFHQHNRPVFFVRHAGPPGSPYAAGEAVWNVVPELNRDAERDTFIDKNRASCFDGTSLAELLHQQQIDQAVIVGLKTQYCVDTACRSALALGIKPILIADAHSCINTPQLSAADIIAHHNACLNGPIAHVMDTAAFLEARS</sequence>
<reference evidence="4" key="1">
    <citation type="submission" date="2016-12" db="EMBL/GenBank/DDBJ databases">
        <authorList>
            <person name="Le Fleche-Mateos A."/>
        </authorList>
    </citation>
    <scope>NUCLEOTIDE SEQUENCE</scope>
    <source>
        <strain evidence="4">213</strain>
    </source>
</reference>
<evidence type="ECO:0000256" key="1">
    <source>
        <dbReference type="ARBA" id="ARBA00022801"/>
    </source>
</evidence>
<dbReference type="Gene3D" id="3.40.50.850">
    <property type="entry name" value="Isochorismatase-like"/>
    <property type="match status" value="1"/>
</dbReference>
<reference evidence="3" key="3">
    <citation type="submission" date="2020-11" db="EMBL/GenBank/DDBJ databases">
        <authorList>
            <person name="Lee S.D."/>
        </authorList>
    </citation>
    <scope>NUCLEOTIDE SEQUENCE</scope>
    <source>
        <strain evidence="3">SAP-2</strain>
    </source>
</reference>
<reference evidence="3" key="4">
    <citation type="submission" date="2022-09" db="EMBL/GenBank/DDBJ databases">
        <title>Rouxiella aceris sp. nov., isolated from tree sap and emended description of the genus Rhouxiella.</title>
        <authorList>
            <person name="Kim I.S."/>
        </authorList>
    </citation>
    <scope>NUCLEOTIDE SEQUENCE</scope>
    <source>
        <strain evidence="3">SAP-2</strain>
    </source>
</reference>
<dbReference type="AlphaFoldDB" id="A0AA40X3N6"/>
<gene>
    <name evidence="4" type="ORF">BS639_15145</name>
    <name evidence="3" type="ORF">ITX54_15685</name>
</gene>
<dbReference type="SUPFAM" id="SSF52499">
    <property type="entry name" value="Isochorismatase-like hydrolases"/>
    <property type="match status" value="1"/>
</dbReference>
<dbReference type="EMBL" id="MRWD01000036">
    <property type="protein sequence ID" value="ORJ20437.1"/>
    <property type="molecule type" value="Genomic_DNA"/>
</dbReference>
<dbReference type="GO" id="GO:0016787">
    <property type="term" value="F:hydrolase activity"/>
    <property type="evidence" value="ECO:0007669"/>
    <property type="project" value="UniProtKB-KW"/>
</dbReference>
<evidence type="ECO:0000313" key="3">
    <source>
        <dbReference type="EMBL" id="MBF6638106.1"/>
    </source>
</evidence>
<protein>
    <submittedName>
        <fullName evidence="3">Cysteine hydrolase</fullName>
    </submittedName>
</protein>
<dbReference type="PANTHER" id="PTHR43540">
    <property type="entry name" value="PEROXYUREIDOACRYLATE/UREIDOACRYLATE AMIDOHYDROLASE-RELATED"/>
    <property type="match status" value="1"/>
</dbReference>
<reference evidence="4 5" key="2">
    <citation type="journal article" date="2017" name="Int. J. Syst. Evol. Microbiol.">
        <title>Rouxiella badensis sp. nov. and Rouxiella silvae sp. nov. isolated from peat bog soil in Germany and emendation of the genus description.</title>
        <authorList>
            <person name="Le Fleche-Mateos A."/>
            <person name="Kugler J.H."/>
            <person name="Hansen S.H."/>
            <person name="Syldatk C."/>
            <person name="Hausmann R."/>
            <person name="Lomprez F."/>
            <person name="Vandenbogaert M."/>
            <person name="Manuguerra J.C."/>
            <person name="Grimont P.A."/>
        </authorList>
    </citation>
    <scope>NUCLEOTIDE SEQUENCE [LARGE SCALE GENOMIC DNA]</scope>
    <source>
        <strain evidence="4 5">213</strain>
    </source>
</reference>
<proteinExistence type="predicted"/>
<comment type="caution">
    <text evidence="3">The sequence shown here is derived from an EMBL/GenBank/DDBJ whole genome shotgun (WGS) entry which is preliminary data.</text>
</comment>
<dbReference type="Pfam" id="PF00857">
    <property type="entry name" value="Isochorismatase"/>
    <property type="match status" value="1"/>
</dbReference>
<keyword evidence="1 3" id="KW-0378">Hydrolase</keyword>
<dbReference type="InterPro" id="IPR000868">
    <property type="entry name" value="Isochorismatase-like_dom"/>
</dbReference>
<dbReference type="InterPro" id="IPR050272">
    <property type="entry name" value="Isochorismatase-like_hydrls"/>
</dbReference>
<dbReference type="CDD" id="cd01014">
    <property type="entry name" value="nicotinamidase_related"/>
    <property type="match status" value="1"/>
</dbReference>
<keyword evidence="5" id="KW-1185">Reference proteome</keyword>
<feature type="domain" description="Isochorismatase-like" evidence="2">
    <location>
        <begin position="10"/>
        <end position="151"/>
    </location>
</feature>
<evidence type="ECO:0000313" key="6">
    <source>
        <dbReference type="Proteomes" id="UP000705283"/>
    </source>
</evidence>
<dbReference type="Proteomes" id="UP000705283">
    <property type="component" value="Unassembled WGS sequence"/>
</dbReference>
<evidence type="ECO:0000259" key="2">
    <source>
        <dbReference type="Pfam" id="PF00857"/>
    </source>
</evidence>
<accession>A0AA40X3N6</accession>
<dbReference type="InterPro" id="IPR036380">
    <property type="entry name" value="Isochorismatase-like_sf"/>
</dbReference>
<evidence type="ECO:0000313" key="5">
    <source>
        <dbReference type="Proteomes" id="UP000192722"/>
    </source>
</evidence>
<evidence type="ECO:0000313" key="4">
    <source>
        <dbReference type="EMBL" id="ORJ20437.1"/>
    </source>
</evidence>
<organism evidence="3 6">
    <name type="scientific">Rouxiella silvae</name>
    <dbReference type="NCBI Taxonomy" id="1646373"/>
    <lineage>
        <taxon>Bacteria</taxon>
        <taxon>Pseudomonadati</taxon>
        <taxon>Pseudomonadota</taxon>
        <taxon>Gammaproteobacteria</taxon>
        <taxon>Enterobacterales</taxon>
        <taxon>Yersiniaceae</taxon>
        <taxon>Rouxiella</taxon>
    </lineage>
</organism>